<dbReference type="Gene3D" id="3.90.640.10">
    <property type="entry name" value="Actin, Chain A, domain 4"/>
    <property type="match status" value="1"/>
</dbReference>
<name>A0ABS0SGT3_9HYPH</name>
<dbReference type="InterPro" id="IPR013126">
    <property type="entry name" value="Hsp_70_fam"/>
</dbReference>
<dbReference type="PANTHER" id="PTHR19375">
    <property type="entry name" value="HEAT SHOCK PROTEIN 70KDA"/>
    <property type="match status" value="1"/>
</dbReference>
<protein>
    <submittedName>
        <fullName evidence="4">Hsp70 family protein</fullName>
    </submittedName>
</protein>
<dbReference type="EMBL" id="JADGMQ010000018">
    <property type="protein sequence ID" value="MBI1622518.1"/>
    <property type="molecule type" value="Genomic_DNA"/>
</dbReference>
<dbReference type="InterPro" id="IPR018181">
    <property type="entry name" value="Heat_shock_70_CS"/>
</dbReference>
<dbReference type="CDD" id="cd10231">
    <property type="entry name" value="ASKHA_NBD_HSP70_YegD-like"/>
    <property type="match status" value="1"/>
</dbReference>
<dbReference type="Gene3D" id="3.30.420.40">
    <property type="match status" value="2"/>
</dbReference>
<evidence type="ECO:0000256" key="1">
    <source>
        <dbReference type="ARBA" id="ARBA00007381"/>
    </source>
</evidence>
<keyword evidence="5" id="KW-1185">Reference proteome</keyword>
<dbReference type="PRINTS" id="PR00301">
    <property type="entry name" value="HEATSHOCK70"/>
</dbReference>
<dbReference type="InterPro" id="IPR043129">
    <property type="entry name" value="ATPase_NBD"/>
</dbReference>
<dbReference type="PROSITE" id="PS00329">
    <property type="entry name" value="HSP70_2"/>
    <property type="match status" value="1"/>
</dbReference>
<dbReference type="RefSeq" id="WP_198478058.1">
    <property type="nucleotide sequence ID" value="NZ_JADGMQ010000018.1"/>
</dbReference>
<dbReference type="Pfam" id="PF00012">
    <property type="entry name" value="HSP70"/>
    <property type="match status" value="2"/>
</dbReference>
<accession>A0ABS0SGT3</accession>
<organism evidence="4 5">
    <name type="scientific">Aquamicrobium zhengzhouense</name>
    <dbReference type="NCBI Taxonomy" id="2781738"/>
    <lineage>
        <taxon>Bacteria</taxon>
        <taxon>Pseudomonadati</taxon>
        <taxon>Pseudomonadota</taxon>
        <taxon>Alphaproteobacteria</taxon>
        <taxon>Hyphomicrobiales</taxon>
        <taxon>Phyllobacteriaceae</taxon>
        <taxon>Aquamicrobium</taxon>
    </lineage>
</organism>
<dbReference type="Proteomes" id="UP000601789">
    <property type="component" value="Unassembled WGS sequence"/>
</dbReference>
<comment type="caution">
    <text evidence="4">The sequence shown here is derived from an EMBL/GenBank/DDBJ whole genome shotgun (WGS) entry which is preliminary data.</text>
</comment>
<evidence type="ECO:0000313" key="4">
    <source>
        <dbReference type="EMBL" id="MBI1622518.1"/>
    </source>
</evidence>
<keyword evidence="2" id="KW-0547">Nucleotide-binding</keyword>
<comment type="similarity">
    <text evidence="1">Belongs to the heat shock protein 70 family.</text>
</comment>
<sequence>MSVLHCGVDFGTTNSTVGLCAAGGAPYLVPVEGNEVTIPSALFFSLEDGSVHYGRSAVHEYMDGAEGRFMRALKSILGTSLMKETTQVGRDRMTFQGLIGRFLRNLRTQLEAHHGSVPEHVVLGRPVFFIDGDPAADRTAQDQLEAAARDEGFKHIEFQFEPVAAALNFERELNDEALALIVDIGGGTSDFSVLRLSPERSKATDRRSDILSTSGVHVGGTDFDRQLNIARVMPEFGLGSSTKDGKRQLPVWYFNDMATWHKINLLYTPKTMRDIHSLQREAAEPAKLDRYLHLLENRSGHRLAAQVEAAKIQLTDAADAAVRLKEPGLDLSVPVARSEFETASNELVRKIETAIDEALTAAGVLAGEIETVVLTGGGAQVPLVRKTATERFPHARIVNTDRYGAVGLGLALDAARRFG</sequence>
<proteinExistence type="inferred from homology"/>
<dbReference type="InterPro" id="IPR042054">
    <property type="entry name" value="YegD-like"/>
</dbReference>
<evidence type="ECO:0000313" key="5">
    <source>
        <dbReference type="Proteomes" id="UP000601789"/>
    </source>
</evidence>
<evidence type="ECO:0000256" key="2">
    <source>
        <dbReference type="ARBA" id="ARBA00022741"/>
    </source>
</evidence>
<gene>
    <name evidence="4" type="ORF">IOD40_17810</name>
</gene>
<keyword evidence="3" id="KW-0067">ATP-binding</keyword>
<dbReference type="SUPFAM" id="SSF53067">
    <property type="entry name" value="Actin-like ATPase domain"/>
    <property type="match status" value="2"/>
</dbReference>
<evidence type="ECO:0000256" key="3">
    <source>
        <dbReference type="ARBA" id="ARBA00022840"/>
    </source>
</evidence>
<reference evidence="4 5" key="1">
    <citation type="submission" date="2020-10" db="EMBL/GenBank/DDBJ databases">
        <title>Aquamicrobium zhengzhouensis sp. nov., a exopolysaccharide producing bacterium isolated from farmland soil.</title>
        <authorList>
            <person name="Wang X."/>
        </authorList>
    </citation>
    <scope>NUCLEOTIDE SEQUENCE [LARGE SCALE GENOMIC DNA]</scope>
    <source>
        <strain evidence="5">cd-1</strain>
    </source>
</reference>